<evidence type="ECO:0000259" key="5">
    <source>
        <dbReference type="Pfam" id="PF07729"/>
    </source>
</evidence>
<dbReference type="Proteomes" id="UP000318704">
    <property type="component" value="Chromosome"/>
</dbReference>
<dbReference type="EMBL" id="CP037920">
    <property type="protein sequence ID" value="QDT97565.1"/>
    <property type="molecule type" value="Genomic_DNA"/>
</dbReference>
<dbReference type="SUPFAM" id="SSF46785">
    <property type="entry name" value="Winged helix' DNA-binding domain"/>
    <property type="match status" value="2"/>
</dbReference>
<sequence>MQILTLTNYIKEDLISRLSREELPPESLTLAGLSGHYQVSVTPIYHAVNELIEEGYLYREKNRRLCVNKEKIGTAQTAAGTPRPIPPEDQFKRISEDLLQMSLKGESLYLREAASAQKYGISRTTLRNVFNRLAGDGVLEHVPRRGWKLRPFNQHDLDAFLDVRVVLELKALELSKETLDKQVLQKILERNCVPQSDEEPLQIDNSLHEYLIKQSDNYYIINFFDRHGRYFDLLFLWESNDREAAIQEIQQHQRILNALIEEDWITARSELEFHLRSNHPVLSQLKPKNN</sequence>
<dbReference type="PANTHER" id="PTHR43537:SF24">
    <property type="entry name" value="GLUCONATE OPERON TRANSCRIPTIONAL REPRESSOR"/>
    <property type="match status" value="1"/>
</dbReference>
<dbReference type="InterPro" id="IPR000524">
    <property type="entry name" value="Tscrpt_reg_HTH_GntR"/>
</dbReference>
<accession>A0A517VX37</accession>
<dbReference type="SUPFAM" id="SSF48008">
    <property type="entry name" value="GntR ligand-binding domain-like"/>
    <property type="match status" value="1"/>
</dbReference>
<dbReference type="InterPro" id="IPR036388">
    <property type="entry name" value="WH-like_DNA-bd_sf"/>
</dbReference>
<evidence type="ECO:0000256" key="3">
    <source>
        <dbReference type="ARBA" id="ARBA00023163"/>
    </source>
</evidence>
<dbReference type="Gene3D" id="1.20.120.530">
    <property type="entry name" value="GntR ligand-binding domain-like"/>
    <property type="match status" value="1"/>
</dbReference>
<gene>
    <name evidence="6" type="primary">yjjM_1</name>
    <name evidence="6" type="ORF">V144x_30440</name>
</gene>
<organism evidence="6 7">
    <name type="scientific">Gimesia aquarii</name>
    <dbReference type="NCBI Taxonomy" id="2527964"/>
    <lineage>
        <taxon>Bacteria</taxon>
        <taxon>Pseudomonadati</taxon>
        <taxon>Planctomycetota</taxon>
        <taxon>Planctomycetia</taxon>
        <taxon>Planctomycetales</taxon>
        <taxon>Planctomycetaceae</taxon>
        <taxon>Gimesia</taxon>
    </lineage>
</organism>
<name>A0A517VX37_9PLAN</name>
<proteinExistence type="predicted"/>
<evidence type="ECO:0000259" key="4">
    <source>
        <dbReference type="Pfam" id="PF00392"/>
    </source>
</evidence>
<reference evidence="6 7" key="1">
    <citation type="submission" date="2019-03" db="EMBL/GenBank/DDBJ databases">
        <title>Deep-cultivation of Planctomycetes and their phenomic and genomic characterization uncovers novel biology.</title>
        <authorList>
            <person name="Wiegand S."/>
            <person name="Jogler M."/>
            <person name="Boedeker C."/>
            <person name="Pinto D."/>
            <person name="Vollmers J."/>
            <person name="Rivas-Marin E."/>
            <person name="Kohn T."/>
            <person name="Peeters S.H."/>
            <person name="Heuer A."/>
            <person name="Rast P."/>
            <person name="Oberbeckmann S."/>
            <person name="Bunk B."/>
            <person name="Jeske O."/>
            <person name="Meyerdierks A."/>
            <person name="Storesund J.E."/>
            <person name="Kallscheuer N."/>
            <person name="Luecker S."/>
            <person name="Lage O.M."/>
            <person name="Pohl T."/>
            <person name="Merkel B.J."/>
            <person name="Hornburger P."/>
            <person name="Mueller R.-W."/>
            <person name="Bruemmer F."/>
            <person name="Labrenz M."/>
            <person name="Spormann A.M."/>
            <person name="Op den Camp H."/>
            <person name="Overmann J."/>
            <person name="Amann R."/>
            <person name="Jetten M.S.M."/>
            <person name="Mascher T."/>
            <person name="Medema M.H."/>
            <person name="Devos D.P."/>
            <person name="Kaster A.-K."/>
            <person name="Ovreas L."/>
            <person name="Rohde M."/>
            <person name="Galperin M.Y."/>
            <person name="Jogler C."/>
        </authorList>
    </citation>
    <scope>NUCLEOTIDE SEQUENCE [LARGE SCALE GENOMIC DNA]</scope>
    <source>
        <strain evidence="6 7">V144</strain>
    </source>
</reference>
<dbReference type="InterPro" id="IPR008920">
    <property type="entry name" value="TF_FadR/GntR_C"/>
</dbReference>
<dbReference type="GO" id="GO:0003700">
    <property type="term" value="F:DNA-binding transcription factor activity"/>
    <property type="evidence" value="ECO:0007669"/>
    <property type="project" value="InterPro"/>
</dbReference>
<keyword evidence="2" id="KW-0238">DNA-binding</keyword>
<dbReference type="PANTHER" id="PTHR43537">
    <property type="entry name" value="TRANSCRIPTIONAL REGULATOR, GNTR FAMILY"/>
    <property type="match status" value="1"/>
</dbReference>
<keyword evidence="3" id="KW-0804">Transcription</keyword>
<dbReference type="Gene3D" id="1.10.10.10">
    <property type="entry name" value="Winged helix-like DNA-binding domain superfamily/Winged helix DNA-binding domain"/>
    <property type="match status" value="2"/>
</dbReference>
<dbReference type="AlphaFoldDB" id="A0A517VX37"/>
<evidence type="ECO:0000256" key="2">
    <source>
        <dbReference type="ARBA" id="ARBA00023125"/>
    </source>
</evidence>
<keyword evidence="1" id="KW-0805">Transcription regulation</keyword>
<dbReference type="InterPro" id="IPR011711">
    <property type="entry name" value="GntR_C"/>
</dbReference>
<dbReference type="RefSeq" id="WP_232102530.1">
    <property type="nucleotide sequence ID" value="NZ_CP037920.1"/>
</dbReference>
<evidence type="ECO:0000256" key="1">
    <source>
        <dbReference type="ARBA" id="ARBA00023015"/>
    </source>
</evidence>
<feature type="domain" description="GntR C-terminal" evidence="5">
    <location>
        <begin position="161"/>
        <end position="276"/>
    </location>
</feature>
<dbReference type="GO" id="GO:0003677">
    <property type="term" value="F:DNA binding"/>
    <property type="evidence" value="ECO:0007669"/>
    <property type="project" value="UniProtKB-KW"/>
</dbReference>
<evidence type="ECO:0000313" key="6">
    <source>
        <dbReference type="EMBL" id="QDT97565.1"/>
    </source>
</evidence>
<dbReference type="KEGG" id="gaw:V144x_30440"/>
<evidence type="ECO:0000313" key="7">
    <source>
        <dbReference type="Proteomes" id="UP000318704"/>
    </source>
</evidence>
<dbReference type="Pfam" id="PF00392">
    <property type="entry name" value="GntR"/>
    <property type="match status" value="1"/>
</dbReference>
<feature type="domain" description="HTH gntR-type" evidence="4">
    <location>
        <begin position="93"/>
        <end position="148"/>
    </location>
</feature>
<dbReference type="InterPro" id="IPR036390">
    <property type="entry name" value="WH_DNA-bd_sf"/>
</dbReference>
<protein>
    <submittedName>
        <fullName evidence="6">Putative HTH-type transcriptional regulator YjjM</fullName>
    </submittedName>
</protein>
<dbReference type="Pfam" id="PF07729">
    <property type="entry name" value="FCD"/>
    <property type="match status" value="1"/>
</dbReference>